<dbReference type="Gene3D" id="1.10.10.10">
    <property type="entry name" value="Winged helix-like DNA-binding domain superfamily/Winged helix DNA-binding domain"/>
    <property type="match status" value="1"/>
</dbReference>
<dbReference type="EMBL" id="CP099489">
    <property type="protein sequence ID" value="USQ80941.1"/>
    <property type="molecule type" value="Genomic_DNA"/>
</dbReference>
<evidence type="ECO:0000313" key="4">
    <source>
        <dbReference type="Proteomes" id="UP001056455"/>
    </source>
</evidence>
<dbReference type="RefSeq" id="WP_252594325.1">
    <property type="nucleotide sequence ID" value="NZ_CP099489.1"/>
</dbReference>
<dbReference type="GO" id="GO:0032259">
    <property type="term" value="P:methylation"/>
    <property type="evidence" value="ECO:0007669"/>
    <property type="project" value="UniProtKB-KW"/>
</dbReference>
<reference evidence="3" key="1">
    <citation type="submission" date="2022-06" db="EMBL/GenBank/DDBJ databases">
        <title>Ornithinimicrobium HY1793.</title>
        <authorList>
            <person name="Huang Y."/>
        </authorList>
    </citation>
    <scope>NUCLEOTIDE SEQUENCE</scope>
    <source>
        <strain evidence="3">HY1793</strain>
    </source>
</reference>
<dbReference type="InterPro" id="IPR036388">
    <property type="entry name" value="WH-like_DNA-bd_sf"/>
</dbReference>
<keyword evidence="4" id="KW-1185">Reference proteome</keyword>
<protein>
    <submittedName>
        <fullName evidence="3">Class I SAM-dependent methyltransferase</fullName>
    </submittedName>
</protein>
<evidence type="ECO:0000259" key="1">
    <source>
        <dbReference type="Pfam" id="PF13847"/>
    </source>
</evidence>
<name>A0ABY4YW08_9MICO</name>
<dbReference type="InterPro" id="IPR025714">
    <property type="entry name" value="Methyltranfer_dom"/>
</dbReference>
<dbReference type="Pfam" id="PF13847">
    <property type="entry name" value="Methyltransf_31"/>
    <property type="match status" value="1"/>
</dbReference>
<dbReference type="InterPro" id="IPR029063">
    <property type="entry name" value="SAM-dependent_MTases_sf"/>
</dbReference>
<keyword evidence="3" id="KW-0808">Transferase</keyword>
<dbReference type="SUPFAM" id="SSF46785">
    <property type="entry name" value="Winged helix' DNA-binding domain"/>
    <property type="match status" value="1"/>
</dbReference>
<accession>A0ABY4YW08</accession>
<dbReference type="Proteomes" id="UP001056455">
    <property type="component" value="Chromosome"/>
</dbReference>
<gene>
    <name evidence="3" type="ORF">NF556_04635</name>
</gene>
<feature type="domain" description="Methyltransferase" evidence="1">
    <location>
        <begin position="182"/>
        <end position="299"/>
    </location>
</feature>
<dbReference type="Pfam" id="PF21320">
    <property type="entry name" value="WHD_Rv2258c"/>
    <property type="match status" value="1"/>
</dbReference>
<dbReference type="CDD" id="cd02440">
    <property type="entry name" value="AdoMet_MTases"/>
    <property type="match status" value="1"/>
</dbReference>
<feature type="domain" description="S-adenosylmethionine-dependent methyltransferase Rv2258c-like winged HTH" evidence="2">
    <location>
        <begin position="33"/>
        <end position="103"/>
    </location>
</feature>
<evidence type="ECO:0000259" key="2">
    <source>
        <dbReference type="Pfam" id="PF21320"/>
    </source>
</evidence>
<evidence type="ECO:0000313" key="3">
    <source>
        <dbReference type="EMBL" id="USQ80941.1"/>
    </source>
</evidence>
<dbReference type="Gene3D" id="3.40.50.150">
    <property type="entry name" value="Vaccinia Virus protein VP39"/>
    <property type="match status" value="1"/>
</dbReference>
<dbReference type="InterPro" id="IPR036390">
    <property type="entry name" value="WH_DNA-bd_sf"/>
</dbReference>
<dbReference type="GO" id="GO:0008168">
    <property type="term" value="F:methyltransferase activity"/>
    <property type="evidence" value="ECO:0007669"/>
    <property type="project" value="UniProtKB-KW"/>
</dbReference>
<dbReference type="PANTHER" id="PTHR45128">
    <property type="entry name" value="METHYLTRANSFERASE TYPE 11"/>
    <property type="match status" value="1"/>
</dbReference>
<dbReference type="SUPFAM" id="SSF53335">
    <property type="entry name" value="S-adenosyl-L-methionine-dependent methyltransferases"/>
    <property type="match status" value="1"/>
</dbReference>
<dbReference type="InterPro" id="IPR053173">
    <property type="entry name" value="SAM-binding_MTase"/>
</dbReference>
<dbReference type="PANTHER" id="PTHR45128:SF2">
    <property type="entry name" value="METHYLTRANSFERASE DOMAIN-CONTAINING PROTEIN"/>
    <property type="match status" value="1"/>
</dbReference>
<dbReference type="InterPro" id="IPR048711">
    <property type="entry name" value="WHD_Rv2258c"/>
</dbReference>
<organism evidence="3 4">
    <name type="scientific">Ornithinimicrobium faecis</name>
    <dbReference type="NCBI Taxonomy" id="2934158"/>
    <lineage>
        <taxon>Bacteria</taxon>
        <taxon>Bacillati</taxon>
        <taxon>Actinomycetota</taxon>
        <taxon>Actinomycetes</taxon>
        <taxon>Micrococcales</taxon>
        <taxon>Ornithinimicrobiaceae</taxon>
        <taxon>Ornithinimicrobium</taxon>
    </lineage>
</organism>
<proteinExistence type="predicted"/>
<sequence length="361" mass="38253">MSTDTSVSTAAIDEAALIEFAGRAVDHLAAGYLGVMISLGARLGLYAAIADAGPVTSVELAERTNCAERYVRDWLASQAAAGYLQYDAEARTFSMTSEQAMVLAVDSSPFYLPTAWSTPAAMWADETKALQAFRTGEGIAWGDHAPRLAHGTAAFYRNGYRANLTSQWLPALDGVHEALARGIDVADVGSGHGHSTIIMAEAYPTSRFHGFDTHAASVIEARHNASEAGVQDNVTFTVARADEYPQNGFGLICFFDALHDMGDPIGVVRHAEAALSPDGALLLVEPNAGDRLEDNLNVVGQSYYAASSMICTAHAIADGGQLVLGAQAGLKRLTAVLNAGGFHRVRVVAETPFNLVIEARR</sequence>
<keyword evidence="3" id="KW-0489">Methyltransferase</keyword>